<evidence type="ECO:0000313" key="3">
    <source>
        <dbReference type="Proteomes" id="UP001307889"/>
    </source>
</evidence>
<proteinExistence type="predicted"/>
<evidence type="ECO:0000313" key="2">
    <source>
        <dbReference type="EMBL" id="BES94209.1"/>
    </source>
</evidence>
<gene>
    <name evidence="2" type="ORF">NTJ_07018</name>
</gene>
<sequence length="153" mass="16215">MVALKYGSTACDLSIAARSDEYPPQASAPSRLSCHLRSARHPIHFATGVVRSRGTAWADCGSSRAGIAAPEPQLTVAARRGEMRTSRGLNHSIRAQLNFGAERGRHIDPNRPALLRGAVAGARETDMAAAEGATERAEATSVEPNGRFSRPGK</sequence>
<feature type="region of interest" description="Disordered" evidence="1">
    <location>
        <begin position="125"/>
        <end position="153"/>
    </location>
</feature>
<keyword evidence="3" id="KW-1185">Reference proteome</keyword>
<evidence type="ECO:0000256" key="1">
    <source>
        <dbReference type="SAM" id="MobiDB-lite"/>
    </source>
</evidence>
<organism evidence="2 3">
    <name type="scientific">Nesidiocoris tenuis</name>
    <dbReference type="NCBI Taxonomy" id="355587"/>
    <lineage>
        <taxon>Eukaryota</taxon>
        <taxon>Metazoa</taxon>
        <taxon>Ecdysozoa</taxon>
        <taxon>Arthropoda</taxon>
        <taxon>Hexapoda</taxon>
        <taxon>Insecta</taxon>
        <taxon>Pterygota</taxon>
        <taxon>Neoptera</taxon>
        <taxon>Paraneoptera</taxon>
        <taxon>Hemiptera</taxon>
        <taxon>Heteroptera</taxon>
        <taxon>Panheteroptera</taxon>
        <taxon>Cimicomorpha</taxon>
        <taxon>Miridae</taxon>
        <taxon>Dicyphina</taxon>
        <taxon>Nesidiocoris</taxon>
    </lineage>
</organism>
<dbReference type="Proteomes" id="UP001307889">
    <property type="component" value="Chromosome 5"/>
</dbReference>
<protein>
    <submittedName>
        <fullName evidence="2">Uncharacterized protein</fullName>
    </submittedName>
</protein>
<name>A0ABN7APS2_9HEMI</name>
<dbReference type="EMBL" id="AP028913">
    <property type="protein sequence ID" value="BES94209.1"/>
    <property type="molecule type" value="Genomic_DNA"/>
</dbReference>
<accession>A0ABN7APS2</accession>
<reference evidence="2 3" key="1">
    <citation type="submission" date="2023-09" db="EMBL/GenBank/DDBJ databases">
        <title>Nesidiocoris tenuis whole genome shotgun sequence.</title>
        <authorList>
            <person name="Shibata T."/>
            <person name="Shimoda M."/>
            <person name="Kobayashi T."/>
            <person name="Uehara T."/>
        </authorList>
    </citation>
    <scope>NUCLEOTIDE SEQUENCE [LARGE SCALE GENOMIC DNA]</scope>
    <source>
        <strain evidence="2 3">Japan</strain>
    </source>
</reference>